<evidence type="ECO:0000256" key="2">
    <source>
        <dbReference type="PROSITE-ProRule" id="PRU00708"/>
    </source>
</evidence>
<dbReference type="GO" id="GO:0003729">
    <property type="term" value="F:mRNA binding"/>
    <property type="evidence" value="ECO:0007669"/>
    <property type="project" value="TreeGrafter"/>
</dbReference>
<feature type="repeat" description="PPR" evidence="2">
    <location>
        <begin position="482"/>
        <end position="516"/>
    </location>
</feature>
<protein>
    <recommendedName>
        <fullName evidence="3">Pentatricopeptide repeat-containing protein-mitochondrial domain-containing protein</fullName>
    </recommendedName>
</protein>
<dbReference type="InterPro" id="IPR057027">
    <property type="entry name" value="TPR_mt"/>
</dbReference>
<evidence type="ECO:0000256" key="1">
    <source>
        <dbReference type="ARBA" id="ARBA00022737"/>
    </source>
</evidence>
<dbReference type="OrthoDB" id="747253at2759"/>
<organism evidence="4 5">
    <name type="scientific">Zopfia rhizophila CBS 207.26</name>
    <dbReference type="NCBI Taxonomy" id="1314779"/>
    <lineage>
        <taxon>Eukaryota</taxon>
        <taxon>Fungi</taxon>
        <taxon>Dikarya</taxon>
        <taxon>Ascomycota</taxon>
        <taxon>Pezizomycotina</taxon>
        <taxon>Dothideomycetes</taxon>
        <taxon>Dothideomycetes incertae sedis</taxon>
        <taxon>Zopfiaceae</taxon>
        <taxon>Zopfia</taxon>
    </lineage>
</organism>
<feature type="domain" description="Pentatricopeptide repeat-containing protein-mitochondrial" evidence="3">
    <location>
        <begin position="307"/>
        <end position="437"/>
    </location>
</feature>
<accession>A0A6A6EQN5</accession>
<dbReference type="AlphaFoldDB" id="A0A6A6EQN5"/>
<evidence type="ECO:0000313" key="5">
    <source>
        <dbReference type="Proteomes" id="UP000800200"/>
    </source>
</evidence>
<evidence type="ECO:0000259" key="3">
    <source>
        <dbReference type="Pfam" id="PF23276"/>
    </source>
</evidence>
<dbReference type="InterPro" id="IPR002885">
    <property type="entry name" value="PPR_rpt"/>
</dbReference>
<feature type="repeat" description="PPR" evidence="2">
    <location>
        <begin position="126"/>
        <end position="162"/>
    </location>
</feature>
<feature type="repeat" description="PPR" evidence="2">
    <location>
        <begin position="447"/>
        <end position="481"/>
    </location>
</feature>
<dbReference type="InterPro" id="IPR011990">
    <property type="entry name" value="TPR-like_helical_dom_sf"/>
</dbReference>
<name>A0A6A6EQN5_9PEZI</name>
<evidence type="ECO:0000313" key="4">
    <source>
        <dbReference type="EMBL" id="KAF2193099.1"/>
    </source>
</evidence>
<gene>
    <name evidence="4" type="ORF">K469DRAFT_284503</name>
</gene>
<dbReference type="InterPro" id="IPR051240">
    <property type="entry name" value="Mito_RNA-Proc/Resp"/>
</dbReference>
<dbReference type="PANTHER" id="PTHR47933:SF11">
    <property type="entry name" value="PENTATRICOPEPTIDE REPEAT-CONTAINING PROTEIN 2"/>
    <property type="match status" value="1"/>
</dbReference>
<dbReference type="PANTHER" id="PTHR47933">
    <property type="entry name" value="PENTATRICOPEPTIDE REPEAT-CONTAINING PROTEIN 1, MITOCHONDRIAL"/>
    <property type="match status" value="1"/>
</dbReference>
<dbReference type="NCBIfam" id="TIGR00756">
    <property type="entry name" value="PPR"/>
    <property type="match status" value="1"/>
</dbReference>
<dbReference type="Gene3D" id="1.25.40.10">
    <property type="entry name" value="Tetratricopeptide repeat domain"/>
    <property type="match status" value="3"/>
</dbReference>
<dbReference type="Pfam" id="PF13041">
    <property type="entry name" value="PPR_2"/>
    <property type="match status" value="1"/>
</dbReference>
<sequence length="584" mass="65725">MPPSPIVYDGLWRCLCPCFRPYKALSNLPRAQSGLAIRNGRPNPTPCKSSRIAQLRSYSIAADLRPSFSPIPGTSVSSSGSAKPSLVHLPTRELYERLRNDAAAGRHEEVMKIVNILIRDRRERPNITLYSAILHSFVSPEDGTAGKVRKVLEEMREEGIEPDAATCHHVLEALAVHPDYLLRSEILEYMKERWFTLSDRGHNFIIAGLLRDRLFEQALENIESMIQQRVFIAPWVYDMAMYFLLDYREVEEAYQLALLRRNSGDKSMSHTLWMQLLDSASKFHHVEGVNLVWNSQIITSHLKPPTGTCLNVLNMAARNGDVKLATDVFRVLAERQTVFDQHHYEMLLEAYLNAKDLDAALSVLVIMQEARIKVDGGSANPLYNYLVQDPLRPMEAFDILQSLEHSGRNVPTAAINACMQASVQLGRLEEAIEIYKALHTISRTGPNTATFNILFQGCHKARRKELAMFLAAEMIQLNITPDALTYDRLVLVCCYANDVEDAFLYYEEMRVQGHVPRKGTFEILIGKGVEAEDPRTPAILKDMKSLGIPPKKNLEAIILSRFTDVPAAGKDESQSPDALSEAVP</sequence>
<proteinExistence type="predicted"/>
<keyword evidence="5" id="KW-1185">Reference proteome</keyword>
<dbReference type="PROSITE" id="PS51375">
    <property type="entry name" value="PPR"/>
    <property type="match status" value="3"/>
</dbReference>
<dbReference type="Pfam" id="PF23276">
    <property type="entry name" value="TPR_24"/>
    <property type="match status" value="1"/>
</dbReference>
<reference evidence="4" key="1">
    <citation type="journal article" date="2020" name="Stud. Mycol.">
        <title>101 Dothideomycetes genomes: a test case for predicting lifestyles and emergence of pathogens.</title>
        <authorList>
            <person name="Haridas S."/>
            <person name="Albert R."/>
            <person name="Binder M."/>
            <person name="Bloem J."/>
            <person name="Labutti K."/>
            <person name="Salamov A."/>
            <person name="Andreopoulos B."/>
            <person name="Baker S."/>
            <person name="Barry K."/>
            <person name="Bills G."/>
            <person name="Bluhm B."/>
            <person name="Cannon C."/>
            <person name="Castanera R."/>
            <person name="Culley D."/>
            <person name="Daum C."/>
            <person name="Ezra D."/>
            <person name="Gonzalez J."/>
            <person name="Henrissat B."/>
            <person name="Kuo A."/>
            <person name="Liang C."/>
            <person name="Lipzen A."/>
            <person name="Lutzoni F."/>
            <person name="Magnuson J."/>
            <person name="Mondo S."/>
            <person name="Nolan M."/>
            <person name="Ohm R."/>
            <person name="Pangilinan J."/>
            <person name="Park H.-J."/>
            <person name="Ramirez L."/>
            <person name="Alfaro M."/>
            <person name="Sun H."/>
            <person name="Tritt A."/>
            <person name="Yoshinaga Y."/>
            <person name="Zwiers L.-H."/>
            <person name="Turgeon B."/>
            <person name="Goodwin S."/>
            <person name="Spatafora J."/>
            <person name="Crous P."/>
            <person name="Grigoriev I."/>
        </authorList>
    </citation>
    <scope>NUCLEOTIDE SEQUENCE</scope>
    <source>
        <strain evidence="4">CBS 207.26</strain>
    </source>
</reference>
<dbReference type="Pfam" id="PF13812">
    <property type="entry name" value="PPR_3"/>
    <property type="match status" value="1"/>
</dbReference>
<dbReference type="EMBL" id="ML994614">
    <property type="protein sequence ID" value="KAF2193099.1"/>
    <property type="molecule type" value="Genomic_DNA"/>
</dbReference>
<dbReference type="Proteomes" id="UP000800200">
    <property type="component" value="Unassembled WGS sequence"/>
</dbReference>
<keyword evidence="1" id="KW-0677">Repeat</keyword>